<dbReference type="PANTHER" id="PTHR12226:SF2">
    <property type="entry name" value="MANNOSE-P-DOLICHOL UTILIZATION DEFECT 1 PROTEIN"/>
    <property type="match status" value="1"/>
</dbReference>
<evidence type="ECO:0000256" key="6">
    <source>
        <dbReference type="ARBA" id="ARBA00023136"/>
    </source>
</evidence>
<dbReference type="Pfam" id="PF04193">
    <property type="entry name" value="PQ-loop"/>
    <property type="match status" value="1"/>
</dbReference>
<evidence type="ECO:0000256" key="3">
    <source>
        <dbReference type="ARBA" id="ARBA00022692"/>
    </source>
</evidence>
<comment type="subcellular location">
    <subcellularLocation>
        <location evidence="1 8">Membrane</location>
        <topology evidence="1 8">Multi-pass membrane protein</topology>
    </subcellularLocation>
</comment>
<evidence type="ECO:0000256" key="9">
    <source>
        <dbReference type="SAM" id="Phobius"/>
    </source>
</evidence>
<keyword evidence="4" id="KW-0677">Repeat</keyword>
<dbReference type="InterPro" id="IPR016817">
    <property type="entry name" value="MannP-dilichol_defect-1"/>
</dbReference>
<dbReference type="Proteomes" id="UP000182259">
    <property type="component" value="Chromosome IV"/>
</dbReference>
<evidence type="ECO:0000256" key="7">
    <source>
        <dbReference type="ARBA" id="ARBA00038475"/>
    </source>
</evidence>
<dbReference type="EMBL" id="LT635767">
    <property type="protein sequence ID" value="SGZ55672.1"/>
    <property type="molecule type" value="Genomic_DNA"/>
</dbReference>
<dbReference type="AlphaFoldDB" id="A0A1L0DIB2"/>
<keyword evidence="3 8" id="KW-0812">Transmembrane</keyword>
<feature type="transmembrane region" description="Helical" evidence="9">
    <location>
        <begin position="37"/>
        <end position="57"/>
    </location>
</feature>
<accession>A0A1L0DIB2</accession>
<dbReference type="PANTHER" id="PTHR12226">
    <property type="entry name" value="MANNOSE-P-DOLICHOL UTILIZATION DEFECT 1 LEC35 -RELATED"/>
    <property type="match status" value="1"/>
</dbReference>
<gene>
    <name evidence="10" type="ORF">SAMEA4029009_CIC11G00000002750</name>
</gene>
<evidence type="ECO:0000256" key="4">
    <source>
        <dbReference type="ARBA" id="ARBA00022737"/>
    </source>
</evidence>
<keyword evidence="2" id="KW-0813">Transport</keyword>
<reference evidence="10 11" key="1">
    <citation type="submission" date="2016-10" db="EMBL/GenBank/DDBJ databases">
        <authorList>
            <person name="de Groot N.N."/>
        </authorList>
    </citation>
    <scope>NUCLEOTIDE SEQUENCE [LARGE SCALE GENOMIC DNA]</scope>
    <source>
        <strain evidence="10 11">PYCC 4715</strain>
    </source>
</reference>
<evidence type="ECO:0000256" key="8">
    <source>
        <dbReference type="PIRNR" id="PIRNR023381"/>
    </source>
</evidence>
<organism evidence="10 11">
    <name type="scientific">Sungouiella intermedia</name>
    <dbReference type="NCBI Taxonomy" id="45354"/>
    <lineage>
        <taxon>Eukaryota</taxon>
        <taxon>Fungi</taxon>
        <taxon>Dikarya</taxon>
        <taxon>Ascomycota</taxon>
        <taxon>Saccharomycotina</taxon>
        <taxon>Pichiomycetes</taxon>
        <taxon>Metschnikowiaceae</taxon>
        <taxon>Sungouiella</taxon>
    </lineage>
</organism>
<evidence type="ECO:0000256" key="1">
    <source>
        <dbReference type="ARBA" id="ARBA00004141"/>
    </source>
</evidence>
<sequence length="269" mass="29685">MSALVGAVKLLSNPDVDKVVLIKFIFRQIKAQIRVLGYRKVASILLGLLMVGVSSFIKIPQIRKILKQPTADQRIRLAEGLSKDSVRLETLAQFIHVTFNKQQGNAFLNYGESLLLGIQNIGLLAILEYYRMRKELREWSSLPKDAQQKEALKATIKPIAGVIAAVIFLTKIAPKPLIAALQVLIIPIGIAAKIPQIRRNEEIKSTAHLSEVTIGANVIGSLIRVYTTVTNFKPGKRDSVLLAGYLTSFALNAVLAGQIYKYGKTDKKD</sequence>
<dbReference type="PIRSF" id="PIRSF023381">
    <property type="entry name" value="MannP-dilichol_defect-1p"/>
    <property type="match status" value="1"/>
</dbReference>
<evidence type="ECO:0000313" key="11">
    <source>
        <dbReference type="Proteomes" id="UP000182259"/>
    </source>
</evidence>
<evidence type="ECO:0000256" key="5">
    <source>
        <dbReference type="ARBA" id="ARBA00022989"/>
    </source>
</evidence>
<keyword evidence="5 8" id="KW-1133">Transmembrane helix</keyword>
<comment type="similarity">
    <text evidence="7">Belongs to the MPDU1 (TC 2.A.43.3) family.</text>
</comment>
<dbReference type="GO" id="GO:0016020">
    <property type="term" value="C:membrane"/>
    <property type="evidence" value="ECO:0007669"/>
    <property type="project" value="UniProtKB-SubCell"/>
</dbReference>
<evidence type="ECO:0000256" key="2">
    <source>
        <dbReference type="ARBA" id="ARBA00022448"/>
    </source>
</evidence>
<evidence type="ECO:0000313" key="10">
    <source>
        <dbReference type="EMBL" id="SGZ55672.1"/>
    </source>
</evidence>
<dbReference type="InterPro" id="IPR006603">
    <property type="entry name" value="PQ-loop_rpt"/>
</dbReference>
<protein>
    <recommendedName>
        <fullName evidence="8">Solute carrier family 66 member 3</fullName>
    </recommendedName>
</protein>
<keyword evidence="6 8" id="KW-0472">Membrane</keyword>
<proteinExistence type="inferred from homology"/>
<name>A0A1L0DIB2_9ASCO</name>